<evidence type="ECO:0000313" key="2">
    <source>
        <dbReference type="Proteomes" id="UP000011529"/>
    </source>
</evidence>
<evidence type="ECO:0000313" key="1">
    <source>
        <dbReference type="EMBL" id="EMB19095.1"/>
    </source>
</evidence>
<protein>
    <submittedName>
        <fullName evidence="1">Uncharacterized protein</fullName>
    </submittedName>
</protein>
<accession>M2APT7</accession>
<sequence>MTEAASCKGYASGSLSPMKIPRMQTLGCIPWLIHGMLVRQIKNLNVHDAPCS</sequence>
<reference evidence="1" key="1">
    <citation type="submission" date="2012-11" db="EMBL/GenBank/DDBJ databases">
        <title>Permanent draft genomes of Rhodopirellula europaea strain SH398 and 6C.</title>
        <authorList>
            <person name="Richter M."/>
            <person name="Richter-Heitmann T."/>
            <person name="Frank C."/>
            <person name="Harder J."/>
            <person name="Glockner F.O."/>
        </authorList>
    </citation>
    <scope>NUCLEOTIDE SEQUENCE</scope>
    <source>
        <strain evidence="1">6C</strain>
    </source>
</reference>
<dbReference type="EMBL" id="ANMO01000011">
    <property type="protein sequence ID" value="EMB19095.1"/>
    <property type="molecule type" value="Genomic_DNA"/>
</dbReference>
<name>M2APT7_9BACT</name>
<dbReference type="PATRIC" id="fig|1263867.3.peg.230"/>
<gene>
    <name evidence="1" type="ORF">RE6C_00213</name>
</gene>
<comment type="caution">
    <text evidence="1">The sequence shown here is derived from an EMBL/GenBank/DDBJ whole genome shotgun (WGS) entry which is preliminary data.</text>
</comment>
<keyword evidence="2" id="KW-1185">Reference proteome</keyword>
<reference evidence="1" key="2">
    <citation type="journal article" date="2013" name="Mar. Genomics">
        <title>Expression of sulfatases in Rhodopirellula baltica and the diversity of sulfatases in the genus Rhodopirellula.</title>
        <authorList>
            <person name="Wegner C.E."/>
            <person name="Richter-Heitmann T."/>
            <person name="Klindworth A."/>
            <person name="Klockow C."/>
            <person name="Richter M."/>
            <person name="Achstetter T."/>
            <person name="Glockner F.O."/>
            <person name="Harder J."/>
        </authorList>
    </citation>
    <scope>NUCLEOTIDE SEQUENCE [LARGE SCALE GENOMIC DNA]</scope>
    <source>
        <strain evidence="1">6C</strain>
    </source>
</reference>
<organism evidence="1 2">
    <name type="scientific">Rhodopirellula europaea 6C</name>
    <dbReference type="NCBI Taxonomy" id="1263867"/>
    <lineage>
        <taxon>Bacteria</taxon>
        <taxon>Pseudomonadati</taxon>
        <taxon>Planctomycetota</taxon>
        <taxon>Planctomycetia</taxon>
        <taxon>Pirellulales</taxon>
        <taxon>Pirellulaceae</taxon>
        <taxon>Rhodopirellula</taxon>
    </lineage>
</organism>
<dbReference type="AlphaFoldDB" id="M2APT7"/>
<dbReference type="Proteomes" id="UP000011529">
    <property type="component" value="Unassembled WGS sequence"/>
</dbReference>
<proteinExistence type="predicted"/>